<dbReference type="Proteomes" id="UP000664795">
    <property type="component" value="Unassembled WGS sequence"/>
</dbReference>
<feature type="domain" description="Rhamnogalacturonase A/B/Epimerase-like pectate lyase" evidence="1">
    <location>
        <begin position="3"/>
        <end position="84"/>
    </location>
</feature>
<dbReference type="SUPFAM" id="SSF51126">
    <property type="entry name" value="Pectin lyase-like"/>
    <property type="match status" value="1"/>
</dbReference>
<comment type="caution">
    <text evidence="2">The sequence shown here is derived from an EMBL/GenBank/DDBJ whole genome shotgun (WGS) entry which is preliminary data.</text>
</comment>
<gene>
    <name evidence="2" type="ORF">J2I48_08070</name>
</gene>
<accession>A0A939G4A2</accession>
<evidence type="ECO:0000259" key="1">
    <source>
        <dbReference type="Pfam" id="PF12708"/>
    </source>
</evidence>
<dbReference type="Pfam" id="PF12708">
    <property type="entry name" value="Pect-lyase_RHGA_epim"/>
    <property type="match status" value="1"/>
</dbReference>
<reference evidence="2 3" key="1">
    <citation type="submission" date="2021-03" db="EMBL/GenBank/DDBJ databases">
        <title>Fibrella sp. HMF5036 genome sequencing and assembly.</title>
        <authorList>
            <person name="Kang H."/>
            <person name="Kim H."/>
            <person name="Bae S."/>
            <person name="Joh K."/>
        </authorList>
    </citation>
    <scope>NUCLEOTIDE SEQUENCE [LARGE SCALE GENOMIC DNA]</scope>
    <source>
        <strain evidence="2 3">HMF5036</strain>
    </source>
</reference>
<keyword evidence="3" id="KW-1185">Reference proteome</keyword>
<dbReference type="EMBL" id="JAFMYU010000005">
    <property type="protein sequence ID" value="MBO0930943.1"/>
    <property type="molecule type" value="Genomic_DNA"/>
</dbReference>
<dbReference type="InterPro" id="IPR012334">
    <property type="entry name" value="Pectin_lyas_fold"/>
</dbReference>
<proteinExistence type="predicted"/>
<evidence type="ECO:0000313" key="2">
    <source>
        <dbReference type="EMBL" id="MBO0930943.1"/>
    </source>
</evidence>
<dbReference type="Gene3D" id="2.160.20.10">
    <property type="entry name" value="Single-stranded right-handed beta-helix, Pectin lyase-like"/>
    <property type="match status" value="1"/>
</dbReference>
<dbReference type="InterPro" id="IPR011050">
    <property type="entry name" value="Pectin_lyase_fold/virulence"/>
</dbReference>
<organism evidence="2 3">
    <name type="scientific">Fibrella aquatilis</name>
    <dbReference type="NCBI Taxonomy" id="2817059"/>
    <lineage>
        <taxon>Bacteria</taxon>
        <taxon>Pseudomonadati</taxon>
        <taxon>Bacteroidota</taxon>
        <taxon>Cytophagia</taxon>
        <taxon>Cytophagales</taxon>
        <taxon>Spirosomataceae</taxon>
        <taxon>Fibrella</taxon>
    </lineage>
</organism>
<dbReference type="InterPro" id="IPR024535">
    <property type="entry name" value="RHGA/B-epi-like_pectate_lyase"/>
</dbReference>
<sequence>MSVNVKDPQFGVVGDGATDDSAAIQRAVDYAKSRPAVPGSPATYRATVYFPAGYYYLASPINLTNTNGIWLTGDGGSYLNTIIYGSTGGVIFDFSGSSLSGCENFTFLTSDRNSRSTTGVLFALTTNGGLNCGIRHCYFEMNDTPTANGGFGSIGLMNVRSEEFFIHECLLKANTSLIFSNTRDLSETGTNFTVSSPFQALPTDVGSMGVVSITGTSLQNIERRQPALVLIGTNSISFQGYISRASSNNGNNETAILCVRYTTNLKIFATIESFSRILRALLGGFEGNELKVVIANSSAPATELVDVTNCGVKGLLLQVSLPVASERNRFLVYHAPVAGGTQQANGVLTNSVITCTDVVDNRNVITSNLLKRADNVVFNTDQPFEKRGGRIRQLFTNFASLGQTRGGTQTTILRFSLASATTINNTNGGSYRIWIDGTISAGSYGTQASASLAFQAQILVNQSYNGVFSPTSITIITLDQTTTNAAYMSIVGVSMDASFSNGVGSVLLTPRITGTSTGDPITYNGQAELQADFLVNDSVVFR</sequence>
<dbReference type="AlphaFoldDB" id="A0A939G4A2"/>
<evidence type="ECO:0000313" key="3">
    <source>
        <dbReference type="Proteomes" id="UP000664795"/>
    </source>
</evidence>
<protein>
    <recommendedName>
        <fullName evidence="1">Rhamnogalacturonase A/B/Epimerase-like pectate lyase domain-containing protein</fullName>
    </recommendedName>
</protein>
<name>A0A939G4A2_9BACT</name>